<gene>
    <name evidence="2" type="ORF">G6011_01870</name>
</gene>
<sequence>MRFYMRNLLAASLPLVVLGARKRDVSSSATFQLYAYGDGFGGLPLYYVDGLAYIGDPSVANSSEAAVVIFSMDSNHHFIGNPNVTDGDVAPSWSNVTLFVPEPSSGDKRVGFLPPNDGTGNTTTHTSGFAFYGSTAMLHGDDGSISTAFSSIKSQKTGMYELFWNDTEGAIPLTLRRTAPSNRPSNLTSEAR</sequence>
<name>A0AAD4I705_9PLEO</name>
<dbReference type="Proteomes" id="UP001199106">
    <property type="component" value="Unassembled WGS sequence"/>
</dbReference>
<keyword evidence="3" id="KW-1185">Reference proteome</keyword>
<accession>A0AAD4I705</accession>
<protein>
    <submittedName>
        <fullName evidence="2">Uncharacterized protein</fullName>
    </submittedName>
</protein>
<organism evidence="2 3">
    <name type="scientific">Alternaria panax</name>
    <dbReference type="NCBI Taxonomy" id="48097"/>
    <lineage>
        <taxon>Eukaryota</taxon>
        <taxon>Fungi</taxon>
        <taxon>Dikarya</taxon>
        <taxon>Ascomycota</taxon>
        <taxon>Pezizomycotina</taxon>
        <taxon>Dothideomycetes</taxon>
        <taxon>Pleosporomycetidae</taxon>
        <taxon>Pleosporales</taxon>
        <taxon>Pleosporineae</taxon>
        <taxon>Pleosporaceae</taxon>
        <taxon>Alternaria</taxon>
        <taxon>Alternaria sect. Panax</taxon>
    </lineage>
</organism>
<evidence type="ECO:0000313" key="2">
    <source>
        <dbReference type="EMBL" id="KAG9187947.1"/>
    </source>
</evidence>
<proteinExistence type="predicted"/>
<reference evidence="2" key="1">
    <citation type="submission" date="2021-07" db="EMBL/GenBank/DDBJ databases">
        <title>Genome Resource of American Ginseng Black Spot Pathogen Alternaria panax.</title>
        <authorList>
            <person name="Qiu C."/>
            <person name="Wang W."/>
            <person name="Liu Z."/>
        </authorList>
    </citation>
    <scope>NUCLEOTIDE SEQUENCE</scope>
    <source>
        <strain evidence="2">BNCC115425</strain>
    </source>
</reference>
<keyword evidence="1" id="KW-0732">Signal</keyword>
<dbReference type="AlphaFoldDB" id="A0AAD4I705"/>
<evidence type="ECO:0000313" key="3">
    <source>
        <dbReference type="Proteomes" id="UP001199106"/>
    </source>
</evidence>
<feature type="signal peptide" evidence="1">
    <location>
        <begin position="1"/>
        <end position="19"/>
    </location>
</feature>
<feature type="chain" id="PRO_5042164542" evidence="1">
    <location>
        <begin position="20"/>
        <end position="192"/>
    </location>
</feature>
<comment type="caution">
    <text evidence="2">The sequence shown here is derived from an EMBL/GenBank/DDBJ whole genome shotgun (WGS) entry which is preliminary data.</text>
</comment>
<evidence type="ECO:0000256" key="1">
    <source>
        <dbReference type="SAM" id="SignalP"/>
    </source>
</evidence>
<dbReference type="EMBL" id="JAANER010000006">
    <property type="protein sequence ID" value="KAG9187947.1"/>
    <property type="molecule type" value="Genomic_DNA"/>
</dbReference>